<reference evidence="1" key="1">
    <citation type="submission" date="2019-12" db="EMBL/GenBank/DDBJ databases">
        <title>Genome sequencing and annotation of Brassica cretica.</title>
        <authorList>
            <person name="Studholme D.J."/>
            <person name="Sarris P.F."/>
        </authorList>
    </citation>
    <scope>NUCLEOTIDE SEQUENCE</scope>
    <source>
        <strain evidence="1">PFS-001/15</strain>
        <tissue evidence="1">Leaf</tissue>
    </source>
</reference>
<comment type="caution">
    <text evidence="1">The sequence shown here is derived from an EMBL/GenBank/DDBJ whole genome shotgun (WGS) entry which is preliminary data.</text>
</comment>
<dbReference type="Proteomes" id="UP000712281">
    <property type="component" value="Unassembled WGS sequence"/>
</dbReference>
<gene>
    <name evidence="1" type="ORF">F2Q68_00024152</name>
</gene>
<evidence type="ECO:0000313" key="1">
    <source>
        <dbReference type="EMBL" id="KAF2566173.1"/>
    </source>
</evidence>
<evidence type="ECO:0000313" key="2">
    <source>
        <dbReference type="Proteomes" id="UP000712281"/>
    </source>
</evidence>
<dbReference type="EMBL" id="QGKW02001911">
    <property type="protein sequence ID" value="KAF2566173.1"/>
    <property type="molecule type" value="Genomic_DNA"/>
</dbReference>
<name>A0A8S9I9M3_BRACR</name>
<dbReference type="AlphaFoldDB" id="A0A8S9I9M3"/>
<accession>A0A8S9I9M3</accession>
<sequence length="64" mass="7182">MTENELLSYFGRLSLDDCNKLKMAIALFGGRILPSVNESLREEPIDIDVTVLDSDVLDRLAKDL</sequence>
<proteinExistence type="predicted"/>
<organism evidence="1 2">
    <name type="scientific">Brassica cretica</name>
    <name type="common">Mustard</name>
    <dbReference type="NCBI Taxonomy" id="69181"/>
    <lineage>
        <taxon>Eukaryota</taxon>
        <taxon>Viridiplantae</taxon>
        <taxon>Streptophyta</taxon>
        <taxon>Embryophyta</taxon>
        <taxon>Tracheophyta</taxon>
        <taxon>Spermatophyta</taxon>
        <taxon>Magnoliopsida</taxon>
        <taxon>eudicotyledons</taxon>
        <taxon>Gunneridae</taxon>
        <taxon>Pentapetalae</taxon>
        <taxon>rosids</taxon>
        <taxon>malvids</taxon>
        <taxon>Brassicales</taxon>
        <taxon>Brassicaceae</taxon>
        <taxon>Brassiceae</taxon>
        <taxon>Brassica</taxon>
    </lineage>
</organism>
<protein>
    <submittedName>
        <fullName evidence="1">Uncharacterized protein</fullName>
    </submittedName>
</protein>